<sequence>MHSTSELPYTHSNAEVATSIYDLYGGHLSNDDPLCAYRRYTNQEVIDFCNYMEDYFDLAEKRGRSLTEALSDSIEGIHRGLFLLSEGNTFGERVLSAEDFNDDRPVPENYTVNRYVNSGKFPKLASIWSRLTDQDYITDSVRPSLLESFQKRREELTRSIQEYSEHPEYYKEKAGESLEPELSIIEKSISLLSERVAPRNPGNV</sequence>
<evidence type="ECO:0000313" key="1">
    <source>
        <dbReference type="EMBL" id="MCA9374981.1"/>
    </source>
</evidence>
<comment type="caution">
    <text evidence="1">The sequence shown here is derived from an EMBL/GenBank/DDBJ whole genome shotgun (WGS) entry which is preliminary data.</text>
</comment>
<gene>
    <name evidence="1" type="ORF">KC622_01475</name>
</gene>
<dbReference type="Proteomes" id="UP000748332">
    <property type="component" value="Unassembled WGS sequence"/>
</dbReference>
<dbReference type="EMBL" id="JAGQLM010000058">
    <property type="protein sequence ID" value="MCA9374981.1"/>
    <property type="molecule type" value="Genomic_DNA"/>
</dbReference>
<evidence type="ECO:0000313" key="2">
    <source>
        <dbReference type="Proteomes" id="UP000748332"/>
    </source>
</evidence>
<name>A0A955HXS4_9BACT</name>
<proteinExistence type="predicted"/>
<reference evidence="1" key="1">
    <citation type="submission" date="2020-04" db="EMBL/GenBank/DDBJ databases">
        <authorList>
            <person name="Zhang T."/>
        </authorList>
    </citation>
    <scope>NUCLEOTIDE SEQUENCE</scope>
    <source>
        <strain evidence="1">HKST-UBA16</strain>
    </source>
</reference>
<protein>
    <submittedName>
        <fullName evidence="1">Uncharacterized protein</fullName>
    </submittedName>
</protein>
<reference evidence="1" key="2">
    <citation type="journal article" date="2021" name="Microbiome">
        <title>Successional dynamics and alternative stable states in a saline activated sludge microbial community over 9 years.</title>
        <authorList>
            <person name="Wang Y."/>
            <person name="Ye J."/>
            <person name="Ju F."/>
            <person name="Liu L."/>
            <person name="Boyd J.A."/>
            <person name="Deng Y."/>
            <person name="Parks D.H."/>
            <person name="Jiang X."/>
            <person name="Yin X."/>
            <person name="Woodcroft B.J."/>
            <person name="Tyson G.W."/>
            <person name="Hugenholtz P."/>
            <person name="Polz M.F."/>
            <person name="Zhang T."/>
        </authorList>
    </citation>
    <scope>NUCLEOTIDE SEQUENCE</scope>
    <source>
        <strain evidence="1">HKST-UBA16</strain>
    </source>
</reference>
<dbReference type="AlphaFoldDB" id="A0A955HXS4"/>
<organism evidence="1 2">
    <name type="scientific">Candidatus Dojkabacteria bacterium</name>
    <dbReference type="NCBI Taxonomy" id="2099670"/>
    <lineage>
        <taxon>Bacteria</taxon>
        <taxon>Candidatus Dojkabacteria</taxon>
    </lineage>
</organism>
<accession>A0A955HXS4</accession>